<dbReference type="RefSeq" id="WP_083003539.1">
    <property type="nucleotide sequence ID" value="NZ_AP022591.1"/>
</dbReference>
<dbReference type="CDD" id="cd01081">
    <property type="entry name" value="Aldose_epim"/>
    <property type="match status" value="1"/>
</dbReference>
<dbReference type="InterPro" id="IPR014718">
    <property type="entry name" value="GH-type_carb-bd"/>
</dbReference>
<dbReference type="InterPro" id="IPR008183">
    <property type="entry name" value="Aldose_1/G6P_1-epimerase"/>
</dbReference>
<evidence type="ECO:0000313" key="2">
    <source>
        <dbReference type="Proteomes" id="UP000466431"/>
    </source>
</evidence>
<protein>
    <submittedName>
        <fullName evidence="1">Aldose 1-epimerase</fullName>
    </submittedName>
</protein>
<organism evidence="1 2">
    <name type="scientific">Mycolicibacterium celeriflavum</name>
    <name type="common">Mycobacterium celeriflavum</name>
    <dbReference type="NCBI Taxonomy" id="1249101"/>
    <lineage>
        <taxon>Bacteria</taxon>
        <taxon>Bacillati</taxon>
        <taxon>Actinomycetota</taxon>
        <taxon>Actinomycetes</taxon>
        <taxon>Mycobacteriales</taxon>
        <taxon>Mycobacteriaceae</taxon>
        <taxon>Mycolicibacterium</taxon>
    </lineage>
</organism>
<dbReference type="SUPFAM" id="SSF74650">
    <property type="entry name" value="Galactose mutarotase-like"/>
    <property type="match status" value="1"/>
</dbReference>
<reference evidence="1 2" key="1">
    <citation type="journal article" date="2019" name="Emerg. Microbes Infect.">
        <title>Comprehensive subspecies identification of 175 nontuberculous mycobacteria species based on 7547 genomic profiles.</title>
        <authorList>
            <person name="Matsumoto Y."/>
            <person name="Kinjo T."/>
            <person name="Motooka D."/>
            <person name="Nabeya D."/>
            <person name="Jung N."/>
            <person name="Uechi K."/>
            <person name="Horii T."/>
            <person name="Iida T."/>
            <person name="Fujita J."/>
            <person name="Nakamura S."/>
        </authorList>
    </citation>
    <scope>NUCLEOTIDE SEQUENCE [LARGE SCALE GENOMIC DNA]</scope>
    <source>
        <strain evidence="1 2">JCM 18439</strain>
    </source>
</reference>
<dbReference type="EMBL" id="AP022591">
    <property type="protein sequence ID" value="BBY44578.1"/>
    <property type="molecule type" value="Genomic_DNA"/>
</dbReference>
<accession>A0A1X0BT77</accession>
<dbReference type="InterPro" id="IPR011013">
    <property type="entry name" value="Gal_mutarotase_sf_dom"/>
</dbReference>
<sequence length="301" mass="32147">MADFETVTLRDPSSALTASFVPSAGMVGTSLADGGDEFLSQRRGLTAYVNDGKTMGIPILYPWANRLSANTYEVDGTIVSLTPGTGGVRTDEHGAPIHGVLAGYPGWRVSAQTENSLTAVLDYGGDPQLLAAFPFPHLLTQHVTLDDRTLTIETTVAPTTSAPVPLCFGYHPYLRIPGVAREEWALSTPTLRHLPVDDNGIPTGAQAPWPARTEQQLKITAYDDGFDRVPAGAVFTLTGGDHRIDVTFESGYPAAQLFAPTNDDLIAIEPMAAPTDALRRGGYRKAAPGKPETARFSITVR</sequence>
<dbReference type="GO" id="GO:0030246">
    <property type="term" value="F:carbohydrate binding"/>
    <property type="evidence" value="ECO:0007669"/>
    <property type="project" value="InterPro"/>
</dbReference>
<gene>
    <name evidence="1" type="ORF">MCEL_28730</name>
</gene>
<dbReference type="GO" id="GO:0005975">
    <property type="term" value="P:carbohydrate metabolic process"/>
    <property type="evidence" value="ECO:0007669"/>
    <property type="project" value="InterPro"/>
</dbReference>
<name>A0A1X0BT77_MYCCF</name>
<dbReference type="OrthoDB" id="4739604at2"/>
<dbReference type="GO" id="GO:0016853">
    <property type="term" value="F:isomerase activity"/>
    <property type="evidence" value="ECO:0007669"/>
    <property type="project" value="InterPro"/>
</dbReference>
<dbReference type="AlphaFoldDB" id="A0A1X0BT77"/>
<dbReference type="KEGG" id="mcee:MCEL_28730"/>
<dbReference type="Gene3D" id="2.70.98.10">
    <property type="match status" value="1"/>
</dbReference>
<dbReference type="Proteomes" id="UP000466431">
    <property type="component" value="Chromosome"/>
</dbReference>
<dbReference type="Pfam" id="PF01263">
    <property type="entry name" value="Aldose_epim"/>
    <property type="match status" value="1"/>
</dbReference>
<dbReference type="STRING" id="1249101.BST21_14170"/>
<evidence type="ECO:0000313" key="1">
    <source>
        <dbReference type="EMBL" id="BBY44578.1"/>
    </source>
</evidence>
<proteinExistence type="predicted"/>
<keyword evidence="2" id="KW-1185">Reference proteome</keyword>